<name>A0A9N9P0P1_9GLOM</name>
<evidence type="ECO:0000313" key="2">
    <source>
        <dbReference type="EMBL" id="CAG8791228.1"/>
    </source>
</evidence>
<dbReference type="Pfam" id="PF12937">
    <property type="entry name" value="F-box-like"/>
    <property type="match status" value="1"/>
</dbReference>
<evidence type="ECO:0000259" key="1">
    <source>
        <dbReference type="PROSITE" id="PS50181"/>
    </source>
</evidence>
<comment type="caution">
    <text evidence="2">The sequence shown here is derived from an EMBL/GenBank/DDBJ whole genome shotgun (WGS) entry which is preliminary data.</text>
</comment>
<evidence type="ECO:0000313" key="3">
    <source>
        <dbReference type="Proteomes" id="UP000789405"/>
    </source>
</evidence>
<keyword evidence="3" id="KW-1185">Reference proteome</keyword>
<dbReference type="EMBL" id="CAJVPY010027477">
    <property type="protein sequence ID" value="CAG8791228.1"/>
    <property type="molecule type" value="Genomic_DNA"/>
</dbReference>
<gene>
    <name evidence="2" type="ORF">DERYTH_LOCUS21475</name>
</gene>
<dbReference type="AlphaFoldDB" id="A0A9N9P0P1"/>
<accession>A0A9N9P0P1</accession>
<dbReference type="SUPFAM" id="SSF81383">
    <property type="entry name" value="F-box domain"/>
    <property type="match status" value="1"/>
</dbReference>
<dbReference type="InterPro" id="IPR036047">
    <property type="entry name" value="F-box-like_dom_sf"/>
</dbReference>
<dbReference type="InterPro" id="IPR001810">
    <property type="entry name" value="F-box_dom"/>
</dbReference>
<organism evidence="2 3">
    <name type="scientific">Dentiscutata erythropus</name>
    <dbReference type="NCBI Taxonomy" id="1348616"/>
    <lineage>
        <taxon>Eukaryota</taxon>
        <taxon>Fungi</taxon>
        <taxon>Fungi incertae sedis</taxon>
        <taxon>Mucoromycota</taxon>
        <taxon>Glomeromycotina</taxon>
        <taxon>Glomeromycetes</taxon>
        <taxon>Diversisporales</taxon>
        <taxon>Gigasporaceae</taxon>
        <taxon>Dentiscutata</taxon>
    </lineage>
</organism>
<dbReference type="SMART" id="SM00256">
    <property type="entry name" value="FBOX"/>
    <property type="match status" value="1"/>
</dbReference>
<dbReference type="OrthoDB" id="2322499at2759"/>
<dbReference type="CDD" id="cd09917">
    <property type="entry name" value="F-box_SF"/>
    <property type="match status" value="1"/>
</dbReference>
<protein>
    <submittedName>
        <fullName evidence="2">4656_t:CDS:1</fullName>
    </submittedName>
</protein>
<dbReference type="PROSITE" id="PS50181">
    <property type="entry name" value="FBOX"/>
    <property type="match status" value="1"/>
</dbReference>
<sequence>MNTCENYSSYSTSSTPFTFYQSSSISAAATTAQSNNSIQPYKQSLSFSQQILKGLNYSNSQSNLLSSLQKCLFIIVPTEIFILICSHLTPWDLISLSKTCRKFHDYLCSTISSNTQLIWKTSRLNTIFFPKIPPPSGLNEREYCLILMLEKGCQFCGRKGSRDVRIYWTFRVRSCWDCLMNRTVCVESGNEIPEYASGLPFTKFRLNGMYGSEYMVFWADSLKRAKYEFDNLSKTERSEWIRISKQKAKEIEIDSIYREKLDQKLYDLTMYHKKCQILLYYELLASESNSNGNLLYNRYLLDMCPFLNEVMLLPNHLFARIDYDRWKNKILEEYRIIEMERRIIPKRYNQIKERLVYSPLYKRPAIYWIPYCPSYKSPPYHNNDARIPWDDKFLDKVLVPRIMSEATLCVKQAEDAVFVLKFIEDVLCTRIKTVRDALAHELGNDEMFRCSLCGNMNLNFNLRSSNSLNYVDNSTMLYNYTDVKRHIRSNHYNWYQNYSEGSERCEDIFIELDIKIVRTFLINCSNHWFWHGIYPYKLPDDLATVLANRRMIWWI</sequence>
<proteinExistence type="predicted"/>
<feature type="domain" description="F-box" evidence="1">
    <location>
        <begin position="70"/>
        <end position="122"/>
    </location>
</feature>
<reference evidence="2" key="1">
    <citation type="submission" date="2021-06" db="EMBL/GenBank/DDBJ databases">
        <authorList>
            <person name="Kallberg Y."/>
            <person name="Tangrot J."/>
            <person name="Rosling A."/>
        </authorList>
    </citation>
    <scope>NUCLEOTIDE SEQUENCE</scope>
    <source>
        <strain evidence="2">MA453B</strain>
    </source>
</reference>
<dbReference type="Proteomes" id="UP000789405">
    <property type="component" value="Unassembled WGS sequence"/>
</dbReference>